<feature type="compositionally biased region" description="Polar residues" evidence="1">
    <location>
        <begin position="316"/>
        <end position="331"/>
    </location>
</feature>
<dbReference type="OrthoDB" id="10439917at2759"/>
<evidence type="ECO:0000256" key="2">
    <source>
        <dbReference type="SAM" id="Phobius"/>
    </source>
</evidence>
<dbReference type="Proteomes" id="UP000886998">
    <property type="component" value="Unassembled WGS sequence"/>
</dbReference>
<dbReference type="EMBL" id="BMAV01023781">
    <property type="protein sequence ID" value="GFY79814.1"/>
    <property type="molecule type" value="Genomic_DNA"/>
</dbReference>
<accession>A0A8X6YZL9</accession>
<reference evidence="3" key="1">
    <citation type="submission" date="2020-08" db="EMBL/GenBank/DDBJ databases">
        <title>Multicomponent nature underlies the extraordinary mechanical properties of spider dragline silk.</title>
        <authorList>
            <person name="Kono N."/>
            <person name="Nakamura H."/>
            <person name="Mori M."/>
            <person name="Yoshida Y."/>
            <person name="Ohtoshi R."/>
            <person name="Malay A.D."/>
            <person name="Moran D.A.P."/>
            <person name="Tomita M."/>
            <person name="Numata K."/>
            <person name="Arakawa K."/>
        </authorList>
    </citation>
    <scope>NUCLEOTIDE SEQUENCE</scope>
</reference>
<keyword evidence="2" id="KW-1133">Transmembrane helix</keyword>
<feature type="region of interest" description="Disordered" evidence="1">
    <location>
        <begin position="311"/>
        <end position="346"/>
    </location>
</feature>
<dbReference type="AlphaFoldDB" id="A0A8X6YZL9"/>
<proteinExistence type="predicted"/>
<evidence type="ECO:0000256" key="1">
    <source>
        <dbReference type="SAM" id="MobiDB-lite"/>
    </source>
</evidence>
<keyword evidence="4" id="KW-1185">Reference proteome</keyword>
<sequence>MPIGSLQMNQLQKFHDSITNNGVKIGITSRSDNYMSFQVKGSYNSAVKSFAIKHSNGNDCLSAVENYRDIIGLRSYGWVKKENGSYYKKSTDLCSFKQGSEGYKLLTNVFNNIKKLEISAYYDGKEFCNETFSPFIKALRDLNSQKTTEGTSTAGSTTIKLPDLNQREESTTEGVAHDVQEDSEYVTIESAPLKKQEPELFDFASSKATTQEINNVINEIEESNASDGITPEDISSVSRFDHKSKEVLEHPIFNSTDVEGPKLPEINRGQYIRISAAGIAGGILGGVLAVAFVGLVYFIWHRKNRQGSYDVEKAQKSNGEAESLSENSDQTQLEHSRATPETESLLSEVSNATSVAHLSSRISIEY</sequence>
<name>A0A8X6YZL9_9ARAC</name>
<protein>
    <submittedName>
        <fullName evidence="3">Uncharacterized protein</fullName>
    </submittedName>
</protein>
<gene>
    <name evidence="3" type="primary">Wxf_00650</name>
    <name evidence="3" type="ORF">TNIN_54661</name>
</gene>
<feature type="compositionally biased region" description="Basic and acidic residues" evidence="1">
    <location>
        <begin position="165"/>
        <end position="176"/>
    </location>
</feature>
<keyword evidence="2" id="KW-0472">Membrane</keyword>
<evidence type="ECO:0000313" key="4">
    <source>
        <dbReference type="Proteomes" id="UP000886998"/>
    </source>
</evidence>
<comment type="caution">
    <text evidence="3">The sequence shown here is derived from an EMBL/GenBank/DDBJ whole genome shotgun (WGS) entry which is preliminary data.</text>
</comment>
<feature type="compositionally biased region" description="Low complexity" evidence="1">
    <location>
        <begin position="147"/>
        <end position="158"/>
    </location>
</feature>
<feature type="transmembrane region" description="Helical" evidence="2">
    <location>
        <begin position="276"/>
        <end position="300"/>
    </location>
</feature>
<evidence type="ECO:0000313" key="3">
    <source>
        <dbReference type="EMBL" id="GFY79814.1"/>
    </source>
</evidence>
<organism evidence="3 4">
    <name type="scientific">Trichonephila inaurata madagascariensis</name>
    <dbReference type="NCBI Taxonomy" id="2747483"/>
    <lineage>
        <taxon>Eukaryota</taxon>
        <taxon>Metazoa</taxon>
        <taxon>Ecdysozoa</taxon>
        <taxon>Arthropoda</taxon>
        <taxon>Chelicerata</taxon>
        <taxon>Arachnida</taxon>
        <taxon>Araneae</taxon>
        <taxon>Araneomorphae</taxon>
        <taxon>Entelegynae</taxon>
        <taxon>Araneoidea</taxon>
        <taxon>Nephilidae</taxon>
        <taxon>Trichonephila</taxon>
        <taxon>Trichonephila inaurata</taxon>
    </lineage>
</organism>
<keyword evidence="2" id="KW-0812">Transmembrane</keyword>
<feature type="region of interest" description="Disordered" evidence="1">
    <location>
        <begin position="146"/>
        <end position="176"/>
    </location>
</feature>